<evidence type="ECO:0000313" key="1">
    <source>
        <dbReference type="EMBL" id="MBE4751797.1"/>
    </source>
</evidence>
<dbReference type="RefSeq" id="WP_193428993.1">
    <property type="nucleotide sequence ID" value="NZ_CBCSIP010000032.1"/>
</dbReference>
<keyword evidence="2" id="KW-1185">Reference proteome</keyword>
<dbReference type="Proteomes" id="UP001516472">
    <property type="component" value="Unassembled WGS sequence"/>
</dbReference>
<comment type="caution">
    <text evidence="1">The sequence shown here is derived from an EMBL/GenBank/DDBJ whole genome shotgun (WGS) entry which is preliminary data.</text>
</comment>
<gene>
    <name evidence="1" type="ORF">G4177_26865</name>
</gene>
<dbReference type="EMBL" id="JAAIYO010000009">
    <property type="protein sequence ID" value="MBE4751797.1"/>
    <property type="molecule type" value="Genomic_DNA"/>
</dbReference>
<reference evidence="1 2" key="1">
    <citation type="submission" date="2020-02" db="EMBL/GenBank/DDBJ databases">
        <authorList>
            <person name="Babadi Z.K."/>
            <person name="Risdian C."/>
            <person name="Ebrahimipour G.H."/>
            <person name="Wink J."/>
        </authorList>
    </citation>
    <scope>NUCLEOTIDE SEQUENCE [LARGE SCALE GENOMIC DNA]</scope>
    <source>
        <strain evidence="1 2">ZKHCc1 1396</strain>
    </source>
</reference>
<name>A0ABR9PV33_9BACT</name>
<organism evidence="1 2">
    <name type="scientific">Corallococcus soli</name>
    <dbReference type="NCBI Taxonomy" id="2710757"/>
    <lineage>
        <taxon>Bacteria</taxon>
        <taxon>Pseudomonadati</taxon>
        <taxon>Myxococcota</taxon>
        <taxon>Myxococcia</taxon>
        <taxon>Myxococcales</taxon>
        <taxon>Cystobacterineae</taxon>
        <taxon>Myxococcaceae</taxon>
        <taxon>Corallococcus</taxon>
    </lineage>
</organism>
<evidence type="ECO:0008006" key="3">
    <source>
        <dbReference type="Google" id="ProtNLM"/>
    </source>
</evidence>
<sequence length="56" mass="5685">MSKKTLRIVALLSAIAGVGVAGLTLVPGSAQAAELPSGCYRHPITNALICPYPPPV</sequence>
<proteinExistence type="predicted"/>
<protein>
    <recommendedName>
        <fullName evidence="3">Porin</fullName>
    </recommendedName>
</protein>
<accession>A0ABR9PV33</accession>
<evidence type="ECO:0000313" key="2">
    <source>
        <dbReference type="Proteomes" id="UP001516472"/>
    </source>
</evidence>